<dbReference type="AlphaFoldDB" id="A0A238X1Z0"/>
<evidence type="ECO:0000256" key="8">
    <source>
        <dbReference type="ARBA" id="ARBA00023136"/>
    </source>
</evidence>
<evidence type="ECO:0000256" key="7">
    <source>
        <dbReference type="ARBA" id="ARBA00023008"/>
    </source>
</evidence>
<feature type="binding site" evidence="9">
    <location>
        <position position="147"/>
    </location>
    <ligand>
        <name>Cu cation</name>
        <dbReference type="ChEBI" id="CHEBI:23378"/>
    </ligand>
</feature>
<dbReference type="InterPro" id="IPR008972">
    <property type="entry name" value="Cupredoxin"/>
</dbReference>
<keyword evidence="5" id="KW-0574">Periplasm</keyword>
<protein>
    <submittedName>
        <fullName evidence="11">Halocyanin domain-containing protein</fullName>
    </submittedName>
</protein>
<comment type="subcellular location">
    <subcellularLocation>
        <location evidence="1">Membrane</location>
    </subcellularLocation>
    <subcellularLocation>
        <location evidence="2">Periplasm</location>
    </subcellularLocation>
</comment>
<organism evidence="11 12">
    <name type="scientific">Halorubrum vacuolatum</name>
    <name type="common">Natronobacterium vacuolatum</name>
    <dbReference type="NCBI Taxonomy" id="63740"/>
    <lineage>
        <taxon>Archaea</taxon>
        <taxon>Methanobacteriati</taxon>
        <taxon>Methanobacteriota</taxon>
        <taxon>Stenosarchaea group</taxon>
        <taxon>Halobacteria</taxon>
        <taxon>Halobacteriales</taxon>
        <taxon>Haloferacaceae</taxon>
        <taxon>Halorubrum</taxon>
    </lineage>
</organism>
<evidence type="ECO:0000313" key="11">
    <source>
        <dbReference type="EMBL" id="SNR51859.1"/>
    </source>
</evidence>
<feature type="domain" description="Blue (type 1) copper" evidence="10">
    <location>
        <begin position="72"/>
        <end position="161"/>
    </location>
</feature>
<dbReference type="Proteomes" id="UP000198397">
    <property type="component" value="Unassembled WGS sequence"/>
</dbReference>
<evidence type="ECO:0000256" key="4">
    <source>
        <dbReference type="ARBA" id="ARBA00022723"/>
    </source>
</evidence>
<evidence type="ECO:0000256" key="2">
    <source>
        <dbReference type="ARBA" id="ARBA00004418"/>
    </source>
</evidence>
<dbReference type="GO" id="GO:0005507">
    <property type="term" value="F:copper ion binding"/>
    <property type="evidence" value="ECO:0007669"/>
    <property type="project" value="InterPro"/>
</dbReference>
<evidence type="ECO:0000256" key="3">
    <source>
        <dbReference type="ARBA" id="ARBA00022448"/>
    </source>
</evidence>
<reference evidence="11 12" key="1">
    <citation type="submission" date="2017-06" db="EMBL/GenBank/DDBJ databases">
        <authorList>
            <person name="Kim H.J."/>
            <person name="Triplett B.A."/>
        </authorList>
    </citation>
    <scope>NUCLEOTIDE SEQUENCE [LARGE SCALE GENOMIC DNA]</scope>
    <source>
        <strain evidence="11 12">DSM 8800</strain>
    </source>
</reference>
<keyword evidence="4 9" id="KW-0479">Metal-binding</keyword>
<dbReference type="SUPFAM" id="SSF49503">
    <property type="entry name" value="Cupredoxins"/>
    <property type="match status" value="1"/>
</dbReference>
<dbReference type="GO" id="GO:0016020">
    <property type="term" value="C:membrane"/>
    <property type="evidence" value="ECO:0007669"/>
    <property type="project" value="UniProtKB-SubCell"/>
</dbReference>
<dbReference type="OrthoDB" id="11836at2157"/>
<keyword evidence="3" id="KW-0813">Transport</keyword>
<dbReference type="PANTHER" id="PTHR34192">
    <property type="entry name" value="PLASTOCYANIN MAJOR ISOFORM, CHLOROPLASTIC-RELATED"/>
    <property type="match status" value="1"/>
</dbReference>
<dbReference type="InterPro" id="IPR000923">
    <property type="entry name" value="BlueCu_1"/>
</dbReference>
<feature type="binding site" evidence="9">
    <location>
        <position position="150"/>
    </location>
    <ligand>
        <name>Cu cation</name>
        <dbReference type="ChEBI" id="CHEBI:23378"/>
    </ligand>
</feature>
<dbReference type="PROSITE" id="PS51257">
    <property type="entry name" value="PROKAR_LIPOPROTEIN"/>
    <property type="match status" value="1"/>
</dbReference>
<keyword evidence="8" id="KW-0472">Membrane</keyword>
<keyword evidence="6" id="KW-0249">Electron transport</keyword>
<sequence>MSQKLSRRRYVAGTGAVMTLGALAGCAGDDGNDAGDPDDGAEEAPAEIDEFLADARLYDGTIADHTGEDQVEVAVGGGDDGLAFDPAAIRIDAGTTVRWEWTGAGGEHNVESDEGSVTEFSSGDAVAEEGETYEYTFEDEGNVLYVCTPHIGVGMLGAIEVV</sequence>
<dbReference type="PRINTS" id="PR00155">
    <property type="entry name" value="AMICYANIN"/>
</dbReference>
<dbReference type="InterPro" id="IPR017533">
    <property type="entry name" value="Halocyanin"/>
</dbReference>
<feature type="binding site" evidence="9">
    <location>
        <position position="155"/>
    </location>
    <ligand>
        <name>Cu cation</name>
        <dbReference type="ChEBI" id="CHEBI:23378"/>
    </ligand>
</feature>
<name>A0A238X1Z0_HALVU</name>
<dbReference type="InterPro" id="IPR002386">
    <property type="entry name" value="Amicyanin/Pseudoazurin"/>
</dbReference>
<feature type="binding site" evidence="9">
    <location>
        <position position="108"/>
    </location>
    <ligand>
        <name>Cu cation</name>
        <dbReference type="ChEBI" id="CHEBI:23378"/>
    </ligand>
</feature>
<accession>A0A238X1Z0</accession>
<dbReference type="GO" id="GO:0009055">
    <property type="term" value="F:electron transfer activity"/>
    <property type="evidence" value="ECO:0007669"/>
    <property type="project" value="InterPro"/>
</dbReference>
<dbReference type="RefSeq" id="WP_089385143.1">
    <property type="nucleotide sequence ID" value="NZ_FZNQ01000011.1"/>
</dbReference>
<evidence type="ECO:0000256" key="5">
    <source>
        <dbReference type="ARBA" id="ARBA00022764"/>
    </source>
</evidence>
<gene>
    <name evidence="11" type="ORF">SAMN06264855_11185</name>
</gene>
<keyword evidence="12" id="KW-1185">Reference proteome</keyword>
<evidence type="ECO:0000313" key="12">
    <source>
        <dbReference type="Proteomes" id="UP000198397"/>
    </source>
</evidence>
<evidence type="ECO:0000256" key="9">
    <source>
        <dbReference type="PIRSR" id="PIRSR602386-1"/>
    </source>
</evidence>
<dbReference type="Gene3D" id="2.60.40.420">
    <property type="entry name" value="Cupredoxins - blue copper proteins"/>
    <property type="match status" value="1"/>
</dbReference>
<evidence type="ECO:0000256" key="6">
    <source>
        <dbReference type="ARBA" id="ARBA00022982"/>
    </source>
</evidence>
<evidence type="ECO:0000256" key="1">
    <source>
        <dbReference type="ARBA" id="ARBA00004370"/>
    </source>
</evidence>
<dbReference type="NCBIfam" id="TIGR03102">
    <property type="entry name" value="halo_cynanin"/>
    <property type="match status" value="1"/>
</dbReference>
<evidence type="ECO:0000259" key="10">
    <source>
        <dbReference type="Pfam" id="PF00127"/>
    </source>
</evidence>
<dbReference type="CDD" id="cd04220">
    <property type="entry name" value="Halocyanin"/>
    <property type="match status" value="1"/>
</dbReference>
<dbReference type="PANTHER" id="PTHR34192:SF10">
    <property type="entry name" value="PLASTOCYANIN MAJOR ISOFORM, CHLOROPLASTIC-RELATED"/>
    <property type="match status" value="1"/>
</dbReference>
<dbReference type="EMBL" id="FZNQ01000011">
    <property type="protein sequence ID" value="SNR51859.1"/>
    <property type="molecule type" value="Genomic_DNA"/>
</dbReference>
<comment type="cofactor">
    <cofactor evidence="9">
        <name>Cu cation</name>
        <dbReference type="ChEBI" id="CHEBI:23378"/>
    </cofactor>
    <text evidence="9">Binds 1 copper ion per subunit.</text>
</comment>
<keyword evidence="7 9" id="KW-0186">Copper</keyword>
<proteinExistence type="predicted"/>
<dbReference type="PROSITE" id="PS51318">
    <property type="entry name" value="TAT"/>
    <property type="match status" value="1"/>
</dbReference>
<dbReference type="InterPro" id="IPR006311">
    <property type="entry name" value="TAT_signal"/>
</dbReference>
<dbReference type="GO" id="GO:0042597">
    <property type="term" value="C:periplasmic space"/>
    <property type="evidence" value="ECO:0007669"/>
    <property type="project" value="UniProtKB-SubCell"/>
</dbReference>
<dbReference type="Pfam" id="PF00127">
    <property type="entry name" value="Copper-bind"/>
    <property type="match status" value="1"/>
</dbReference>